<accession>A0A562SFW5</accession>
<keyword evidence="4 8" id="KW-0554">One-carbon metabolism</keyword>
<dbReference type="GO" id="GO:0004146">
    <property type="term" value="F:dihydrofolate reductase activity"/>
    <property type="evidence" value="ECO:0007669"/>
    <property type="project" value="UniProtKB-EC"/>
</dbReference>
<dbReference type="AlphaFoldDB" id="A0A562SFW5"/>
<evidence type="ECO:0000256" key="8">
    <source>
        <dbReference type="PIRNR" id="PIRNR000194"/>
    </source>
</evidence>
<keyword evidence="11" id="KW-1185">Reference proteome</keyword>
<comment type="function">
    <text evidence="7 8">Key enzyme in folate metabolism. Catalyzes an essential reaction for de novo glycine and purine synthesis, and for DNA precursor synthesis.</text>
</comment>
<dbReference type="InterPro" id="IPR012259">
    <property type="entry name" value="DHFR"/>
</dbReference>
<name>A0A562SFW5_9BACT</name>
<comment type="catalytic activity">
    <reaction evidence="8">
        <text>(6S)-5,6,7,8-tetrahydrofolate + NADP(+) = 7,8-dihydrofolate + NADPH + H(+)</text>
        <dbReference type="Rhea" id="RHEA:15009"/>
        <dbReference type="ChEBI" id="CHEBI:15378"/>
        <dbReference type="ChEBI" id="CHEBI:57451"/>
        <dbReference type="ChEBI" id="CHEBI:57453"/>
        <dbReference type="ChEBI" id="CHEBI:57783"/>
        <dbReference type="ChEBI" id="CHEBI:58349"/>
        <dbReference type="EC" id="1.5.1.3"/>
    </reaction>
</comment>
<dbReference type="GO" id="GO:0070401">
    <property type="term" value="F:NADP+ binding"/>
    <property type="evidence" value="ECO:0007669"/>
    <property type="project" value="UniProtKB-ARBA"/>
</dbReference>
<dbReference type="PANTHER" id="PTHR48069:SF3">
    <property type="entry name" value="DIHYDROFOLATE REDUCTASE"/>
    <property type="match status" value="1"/>
</dbReference>
<dbReference type="GO" id="GO:0046452">
    <property type="term" value="P:dihydrofolate metabolic process"/>
    <property type="evidence" value="ECO:0007669"/>
    <property type="project" value="TreeGrafter"/>
</dbReference>
<dbReference type="PANTHER" id="PTHR48069">
    <property type="entry name" value="DIHYDROFOLATE REDUCTASE"/>
    <property type="match status" value="1"/>
</dbReference>
<dbReference type="PIRSF" id="PIRSF000194">
    <property type="entry name" value="DHFR"/>
    <property type="match status" value="1"/>
</dbReference>
<evidence type="ECO:0000313" key="11">
    <source>
        <dbReference type="Proteomes" id="UP000316167"/>
    </source>
</evidence>
<dbReference type="PROSITE" id="PS51330">
    <property type="entry name" value="DHFR_2"/>
    <property type="match status" value="1"/>
</dbReference>
<evidence type="ECO:0000256" key="4">
    <source>
        <dbReference type="ARBA" id="ARBA00022563"/>
    </source>
</evidence>
<sequence length="171" mass="19272">MIISLIVAASSNNAIGRDNQLLWHLPTDLKFFKNTTWALPVIMGRKTFDSVGGKPLQGRTNIIISRQQGLQSTYDNVWFASSLEDAIAQAKKLETNEIFIAGGSQIYEQALPIANRIYLTRVHANIEAADAFFPAFDVTDWNLSKNSDFTADEKHAYSFSIQQWDRDESKK</sequence>
<evidence type="ECO:0000256" key="7">
    <source>
        <dbReference type="ARBA" id="ARBA00025067"/>
    </source>
</evidence>
<dbReference type="OrthoDB" id="9804315at2"/>
<keyword evidence="5 8" id="KW-0521">NADP</keyword>
<evidence type="ECO:0000256" key="5">
    <source>
        <dbReference type="ARBA" id="ARBA00022857"/>
    </source>
</evidence>
<evidence type="ECO:0000256" key="6">
    <source>
        <dbReference type="ARBA" id="ARBA00023002"/>
    </source>
</evidence>
<dbReference type="CDD" id="cd00209">
    <property type="entry name" value="DHFR"/>
    <property type="match status" value="1"/>
</dbReference>
<evidence type="ECO:0000313" key="10">
    <source>
        <dbReference type="EMBL" id="TWI80168.1"/>
    </source>
</evidence>
<keyword evidence="6 8" id="KW-0560">Oxidoreductase</keyword>
<reference evidence="10 11" key="1">
    <citation type="journal article" date="2015" name="Stand. Genomic Sci.">
        <title>Genomic Encyclopedia of Bacterial and Archaeal Type Strains, Phase III: the genomes of soil and plant-associated and newly described type strains.</title>
        <authorList>
            <person name="Whitman W.B."/>
            <person name="Woyke T."/>
            <person name="Klenk H.P."/>
            <person name="Zhou Y."/>
            <person name="Lilburn T.G."/>
            <person name="Beck B.J."/>
            <person name="De Vos P."/>
            <person name="Vandamme P."/>
            <person name="Eisen J.A."/>
            <person name="Garrity G."/>
            <person name="Hugenholtz P."/>
            <person name="Kyrpides N.C."/>
        </authorList>
    </citation>
    <scope>NUCLEOTIDE SEQUENCE [LARGE SCALE GENOMIC DNA]</scope>
    <source>
        <strain evidence="10 11">CGMCC 1.7271</strain>
    </source>
</reference>
<dbReference type="GO" id="GO:0005829">
    <property type="term" value="C:cytosol"/>
    <property type="evidence" value="ECO:0007669"/>
    <property type="project" value="TreeGrafter"/>
</dbReference>
<dbReference type="InterPro" id="IPR001796">
    <property type="entry name" value="DHFR_dom"/>
</dbReference>
<feature type="domain" description="DHFR" evidence="9">
    <location>
        <begin position="2"/>
        <end position="166"/>
    </location>
</feature>
<proteinExistence type="inferred from homology"/>
<dbReference type="GO" id="GO:0046655">
    <property type="term" value="P:folic acid metabolic process"/>
    <property type="evidence" value="ECO:0007669"/>
    <property type="project" value="TreeGrafter"/>
</dbReference>
<evidence type="ECO:0000259" key="9">
    <source>
        <dbReference type="PROSITE" id="PS51330"/>
    </source>
</evidence>
<evidence type="ECO:0000256" key="1">
    <source>
        <dbReference type="ARBA" id="ARBA00004903"/>
    </source>
</evidence>
<comment type="pathway">
    <text evidence="1 8">Cofactor biosynthesis; tetrahydrofolate biosynthesis; 5,6,7,8-tetrahydrofolate from 7,8-dihydrofolate: step 1/1.</text>
</comment>
<evidence type="ECO:0000256" key="3">
    <source>
        <dbReference type="ARBA" id="ARBA00012856"/>
    </source>
</evidence>
<comment type="similarity">
    <text evidence="2 8">Belongs to the dihydrofolate reductase family.</text>
</comment>
<dbReference type="EMBL" id="VLLE01000005">
    <property type="protein sequence ID" value="TWI80168.1"/>
    <property type="molecule type" value="Genomic_DNA"/>
</dbReference>
<dbReference type="PRINTS" id="PR00070">
    <property type="entry name" value="DHFR"/>
</dbReference>
<gene>
    <name evidence="10" type="ORF">IQ13_2838</name>
</gene>
<dbReference type="GO" id="GO:0006730">
    <property type="term" value="P:one-carbon metabolic process"/>
    <property type="evidence" value="ECO:0007669"/>
    <property type="project" value="UniProtKB-KW"/>
</dbReference>
<evidence type="ECO:0000256" key="2">
    <source>
        <dbReference type="ARBA" id="ARBA00009539"/>
    </source>
</evidence>
<dbReference type="EC" id="1.5.1.3" evidence="3 8"/>
<dbReference type="FunFam" id="3.40.430.10:FF:000001">
    <property type="entry name" value="Dihydrofolate reductase"/>
    <property type="match status" value="1"/>
</dbReference>
<dbReference type="InterPro" id="IPR024072">
    <property type="entry name" value="DHFR-like_dom_sf"/>
</dbReference>
<dbReference type="SUPFAM" id="SSF53597">
    <property type="entry name" value="Dihydrofolate reductase-like"/>
    <property type="match status" value="1"/>
</dbReference>
<organism evidence="10 11">
    <name type="scientific">Lacibacter cauensis</name>
    <dbReference type="NCBI Taxonomy" id="510947"/>
    <lineage>
        <taxon>Bacteria</taxon>
        <taxon>Pseudomonadati</taxon>
        <taxon>Bacteroidota</taxon>
        <taxon>Chitinophagia</taxon>
        <taxon>Chitinophagales</taxon>
        <taxon>Chitinophagaceae</taxon>
        <taxon>Lacibacter</taxon>
    </lineage>
</organism>
<comment type="caution">
    <text evidence="10">The sequence shown here is derived from an EMBL/GenBank/DDBJ whole genome shotgun (WGS) entry which is preliminary data.</text>
</comment>
<dbReference type="GO" id="GO:0046654">
    <property type="term" value="P:tetrahydrofolate biosynthetic process"/>
    <property type="evidence" value="ECO:0007669"/>
    <property type="project" value="UniProtKB-UniPathway"/>
</dbReference>
<dbReference type="Proteomes" id="UP000316167">
    <property type="component" value="Unassembled WGS sequence"/>
</dbReference>
<dbReference type="UniPathway" id="UPA00077">
    <property type="reaction ID" value="UER00158"/>
</dbReference>
<dbReference type="Pfam" id="PF00186">
    <property type="entry name" value="DHFR_1"/>
    <property type="match status" value="1"/>
</dbReference>
<dbReference type="Gene3D" id="3.40.430.10">
    <property type="entry name" value="Dihydrofolate Reductase, subunit A"/>
    <property type="match status" value="1"/>
</dbReference>
<protein>
    <recommendedName>
        <fullName evidence="3 8">Dihydrofolate reductase</fullName>
        <ecNumber evidence="3 8">1.5.1.3</ecNumber>
    </recommendedName>
</protein>